<keyword evidence="3" id="KW-1185">Reference proteome</keyword>
<reference evidence="2" key="1">
    <citation type="submission" date="2020-09" db="EMBL/GenBank/DDBJ databases">
        <title>Genome-Enabled Discovery of Anthraquinone Biosynthesis in Senna tora.</title>
        <authorList>
            <person name="Kang S.-H."/>
            <person name="Pandey R.P."/>
            <person name="Lee C.-M."/>
            <person name="Sim J.-S."/>
            <person name="Jeong J.-T."/>
            <person name="Choi B.-S."/>
            <person name="Jung M."/>
            <person name="Ginzburg D."/>
            <person name="Zhao K."/>
            <person name="Won S.Y."/>
            <person name="Oh T.-J."/>
            <person name="Yu Y."/>
            <person name="Kim N.-H."/>
            <person name="Lee O.R."/>
            <person name="Lee T.-H."/>
            <person name="Bashyal P."/>
            <person name="Kim T.-S."/>
            <person name="Lee W.-H."/>
            <person name="Kawkins C."/>
            <person name="Kim C.-K."/>
            <person name="Kim J.S."/>
            <person name="Ahn B.O."/>
            <person name="Rhee S.Y."/>
            <person name="Sohng J.K."/>
        </authorList>
    </citation>
    <scope>NUCLEOTIDE SEQUENCE</scope>
    <source>
        <tissue evidence="2">Leaf</tissue>
    </source>
</reference>
<comment type="caution">
    <text evidence="2">The sequence shown here is derived from an EMBL/GenBank/DDBJ whole genome shotgun (WGS) entry which is preliminary data.</text>
</comment>
<feature type="coiled-coil region" evidence="1">
    <location>
        <begin position="115"/>
        <end position="143"/>
    </location>
</feature>
<evidence type="ECO:0000256" key="1">
    <source>
        <dbReference type="SAM" id="Coils"/>
    </source>
</evidence>
<organism evidence="2 3">
    <name type="scientific">Senna tora</name>
    <dbReference type="NCBI Taxonomy" id="362788"/>
    <lineage>
        <taxon>Eukaryota</taxon>
        <taxon>Viridiplantae</taxon>
        <taxon>Streptophyta</taxon>
        <taxon>Embryophyta</taxon>
        <taxon>Tracheophyta</taxon>
        <taxon>Spermatophyta</taxon>
        <taxon>Magnoliopsida</taxon>
        <taxon>eudicotyledons</taxon>
        <taxon>Gunneridae</taxon>
        <taxon>Pentapetalae</taxon>
        <taxon>rosids</taxon>
        <taxon>fabids</taxon>
        <taxon>Fabales</taxon>
        <taxon>Fabaceae</taxon>
        <taxon>Caesalpinioideae</taxon>
        <taxon>Cassia clade</taxon>
        <taxon>Senna</taxon>
    </lineage>
</organism>
<dbReference type="EMBL" id="JAAIUW010000007">
    <property type="protein sequence ID" value="KAF7823683.1"/>
    <property type="molecule type" value="Genomic_DNA"/>
</dbReference>
<dbReference type="Proteomes" id="UP000634136">
    <property type="component" value="Unassembled WGS sequence"/>
</dbReference>
<gene>
    <name evidence="2" type="ORF">G2W53_021827</name>
</gene>
<name>A0A834WJX7_9FABA</name>
<sequence>MAKAELYTIKGTPPPYLNEARAASHANVPNNSNQVGNQCWNKLEKSLFSQAKRDEEEERLEVKDILALKTFKNKIEEEIKPEVVQVLAMDTFGNPSTNTDTDSKVTDVNAAGHVVNNHNTQAKNDEEERLELMKNVFHQEQDRREDEIHTAFDLNGGRGKLKEGMIPITAPDSSLREVIFYLPNTGIAWKGLENGCPDVKMHNKCY</sequence>
<protein>
    <submittedName>
        <fullName evidence="2">Uncharacterized protein</fullName>
    </submittedName>
</protein>
<proteinExistence type="predicted"/>
<accession>A0A834WJX7</accession>
<evidence type="ECO:0000313" key="3">
    <source>
        <dbReference type="Proteomes" id="UP000634136"/>
    </source>
</evidence>
<dbReference type="AlphaFoldDB" id="A0A834WJX7"/>
<keyword evidence="1" id="KW-0175">Coiled coil</keyword>
<evidence type="ECO:0000313" key="2">
    <source>
        <dbReference type="EMBL" id="KAF7823683.1"/>
    </source>
</evidence>